<feature type="transmembrane region" description="Helical" evidence="1">
    <location>
        <begin position="46"/>
        <end position="67"/>
    </location>
</feature>
<reference evidence="2" key="1">
    <citation type="submission" date="2023-09" db="UniProtKB">
        <authorList>
            <consortium name="Ensembl"/>
        </authorList>
    </citation>
    <scope>IDENTIFICATION</scope>
</reference>
<dbReference type="AlphaFoldDB" id="A0A3B5AQ59"/>
<name>A0A3B5AQ59_9TELE</name>
<organism evidence="2">
    <name type="scientific">Stegastes partitus</name>
    <name type="common">bicolor damselfish</name>
    <dbReference type="NCBI Taxonomy" id="144197"/>
    <lineage>
        <taxon>Eukaryota</taxon>
        <taxon>Metazoa</taxon>
        <taxon>Chordata</taxon>
        <taxon>Craniata</taxon>
        <taxon>Vertebrata</taxon>
        <taxon>Euteleostomi</taxon>
        <taxon>Actinopterygii</taxon>
        <taxon>Neopterygii</taxon>
        <taxon>Teleostei</taxon>
        <taxon>Neoteleostei</taxon>
        <taxon>Acanthomorphata</taxon>
        <taxon>Ovalentaria</taxon>
        <taxon>Pomacentridae</taxon>
        <taxon>Stegastes</taxon>
    </lineage>
</organism>
<accession>A0A3B5AQ59</accession>
<dbReference type="Ensembl" id="ENSSPAT00000023389.1">
    <property type="protein sequence ID" value="ENSSPAP00000023015.1"/>
    <property type="gene ID" value="ENSSPAG00000017393.1"/>
</dbReference>
<evidence type="ECO:0008006" key="3">
    <source>
        <dbReference type="Google" id="ProtNLM"/>
    </source>
</evidence>
<protein>
    <recommendedName>
        <fullName evidence="3">Transmembrane protein 238a</fullName>
    </recommendedName>
</protein>
<dbReference type="Pfam" id="PF15125">
    <property type="entry name" value="TMEM238"/>
    <property type="match status" value="1"/>
</dbReference>
<dbReference type="PANTHER" id="PTHR28613">
    <property type="entry name" value="SI:CH211-232M10.4-RELATED"/>
    <property type="match status" value="1"/>
</dbReference>
<dbReference type="InterPro" id="IPR029365">
    <property type="entry name" value="TMEM238"/>
</dbReference>
<dbReference type="PANTHER" id="PTHR28613:SF7">
    <property type="entry name" value="TRANSMEMBRANE PROTEIN 238"/>
    <property type="match status" value="1"/>
</dbReference>
<evidence type="ECO:0000313" key="2">
    <source>
        <dbReference type="Ensembl" id="ENSSPAP00000023015.1"/>
    </source>
</evidence>
<keyword evidence="1" id="KW-1133">Transmembrane helix</keyword>
<proteinExistence type="predicted"/>
<feature type="transmembrane region" description="Helical" evidence="1">
    <location>
        <begin position="12"/>
        <end position="34"/>
    </location>
</feature>
<dbReference type="STRING" id="144197.ENSSPAP00000023015"/>
<evidence type="ECO:0000256" key="1">
    <source>
        <dbReference type="SAM" id="Phobius"/>
    </source>
</evidence>
<keyword evidence="1" id="KW-0812">Transmembrane</keyword>
<dbReference type="GeneTree" id="ENSGT00940000162720"/>
<sequence length="170" mass="19412">MNPFKCIGSCVPAFLMAVLFDVTGVILLFVGIFANVRLDGRFYGDFLIYTGSLVVFASLALWLMWYLGNVRVSVDDGLKKGNSIVQLARKLSERLIHHVNFVFLLSIAASRHTEVMFNLLSKQQTHWSDWFDSVVWCWENKPKNSPEDHVSLRVTGPGFTYYIYLTYVCS</sequence>
<keyword evidence="1" id="KW-0472">Membrane</keyword>